<reference evidence="1" key="1">
    <citation type="submission" date="2022-06" db="EMBL/GenBank/DDBJ databases">
        <title>Genome Sequence of Candolleomyces eurysporus.</title>
        <authorList>
            <person name="Buettner E."/>
        </authorList>
    </citation>
    <scope>NUCLEOTIDE SEQUENCE</scope>
    <source>
        <strain evidence="1">VTCC 930004</strain>
    </source>
</reference>
<feature type="non-terminal residue" evidence="1">
    <location>
        <position position="1"/>
    </location>
</feature>
<dbReference type="EMBL" id="JANBPK010000782">
    <property type="protein sequence ID" value="KAJ2932076.1"/>
    <property type="molecule type" value="Genomic_DNA"/>
</dbReference>
<gene>
    <name evidence="1" type="ORF">H1R20_g5016</name>
</gene>
<dbReference type="AlphaFoldDB" id="A0A9W8MIM6"/>
<protein>
    <submittedName>
        <fullName evidence="1">Uncharacterized protein</fullName>
    </submittedName>
</protein>
<sequence>MPAVLSIPAQEAETQPLEVHPARPWSLSEAQAFQRASNEIVAYCLLGKQYVVIAWPVRANGVRIVPAGLFDYLERRGLFICCFCAAASTKPVIARIVHSMSGEVKMYCNKTPNACGFRVNLSNVYRNGQLVSAYSNLPLLNSGRAPQTACMEVEFNVKYAGQKGPYFKGYAGEHVSDYEGCVQLKGTSLTFISQPTLINRVEAKLYVPYPRPEAIRARQNELQARAIQELSVCRPRRQSAAQTTIVRRQSGPSRTLLHGGIDTTHFANNLERGVGVPQRNFSYLFQACNSCGHMFYTDRLNQHLLKCSVIVIDN</sequence>
<name>A0A9W8MIM6_9AGAR</name>
<dbReference type="Proteomes" id="UP001140091">
    <property type="component" value="Unassembled WGS sequence"/>
</dbReference>
<dbReference type="OrthoDB" id="3070804at2759"/>
<evidence type="ECO:0000313" key="1">
    <source>
        <dbReference type="EMBL" id="KAJ2932076.1"/>
    </source>
</evidence>
<keyword evidence="2" id="KW-1185">Reference proteome</keyword>
<accession>A0A9W8MIM6</accession>
<comment type="caution">
    <text evidence="1">The sequence shown here is derived from an EMBL/GenBank/DDBJ whole genome shotgun (WGS) entry which is preliminary data.</text>
</comment>
<organism evidence="1 2">
    <name type="scientific">Candolleomyces eurysporus</name>
    <dbReference type="NCBI Taxonomy" id="2828524"/>
    <lineage>
        <taxon>Eukaryota</taxon>
        <taxon>Fungi</taxon>
        <taxon>Dikarya</taxon>
        <taxon>Basidiomycota</taxon>
        <taxon>Agaricomycotina</taxon>
        <taxon>Agaricomycetes</taxon>
        <taxon>Agaricomycetidae</taxon>
        <taxon>Agaricales</taxon>
        <taxon>Agaricineae</taxon>
        <taxon>Psathyrellaceae</taxon>
        <taxon>Candolleomyces</taxon>
    </lineage>
</organism>
<proteinExistence type="predicted"/>
<evidence type="ECO:0000313" key="2">
    <source>
        <dbReference type="Proteomes" id="UP001140091"/>
    </source>
</evidence>